<accession>A0A0G0FKV3</accession>
<dbReference type="PANTHER" id="PTHR43861:SF1">
    <property type="entry name" value="TRANS-ACONITATE 2-METHYLTRANSFERASE"/>
    <property type="match status" value="1"/>
</dbReference>
<organism evidence="4 5">
    <name type="scientific">Berkelbacteria bacterium GW2011_GWA1_36_9</name>
    <dbReference type="NCBI Taxonomy" id="1618331"/>
    <lineage>
        <taxon>Bacteria</taxon>
        <taxon>Candidatus Berkelbacteria</taxon>
    </lineage>
</organism>
<dbReference type="GO" id="GO:0008168">
    <property type="term" value="F:methyltransferase activity"/>
    <property type="evidence" value="ECO:0007669"/>
    <property type="project" value="UniProtKB-KW"/>
</dbReference>
<dbReference type="EMBL" id="LBSM01000004">
    <property type="protein sequence ID" value="KKQ18452.1"/>
    <property type="molecule type" value="Genomic_DNA"/>
</dbReference>
<dbReference type="PANTHER" id="PTHR43861">
    <property type="entry name" value="TRANS-ACONITATE 2-METHYLTRANSFERASE-RELATED"/>
    <property type="match status" value="1"/>
</dbReference>
<dbReference type="Gene3D" id="3.40.50.150">
    <property type="entry name" value="Vaccinia Virus protein VP39"/>
    <property type="match status" value="1"/>
</dbReference>
<proteinExistence type="predicted"/>
<protein>
    <recommendedName>
        <fullName evidence="3">Methyltransferase domain-containing protein</fullName>
    </recommendedName>
</protein>
<evidence type="ECO:0000256" key="1">
    <source>
        <dbReference type="ARBA" id="ARBA00022603"/>
    </source>
</evidence>
<feature type="domain" description="Methyltransferase" evidence="3">
    <location>
        <begin position="43"/>
        <end position="127"/>
    </location>
</feature>
<dbReference type="GO" id="GO:0032259">
    <property type="term" value="P:methylation"/>
    <property type="evidence" value="ECO:0007669"/>
    <property type="project" value="UniProtKB-KW"/>
</dbReference>
<dbReference type="SUPFAM" id="SSF53335">
    <property type="entry name" value="S-adenosyl-L-methionine-dependent methyltransferases"/>
    <property type="match status" value="1"/>
</dbReference>
<evidence type="ECO:0000313" key="5">
    <source>
        <dbReference type="Proteomes" id="UP000034508"/>
    </source>
</evidence>
<evidence type="ECO:0000259" key="3">
    <source>
        <dbReference type="Pfam" id="PF13649"/>
    </source>
</evidence>
<dbReference type="Pfam" id="PF13649">
    <property type="entry name" value="Methyltransf_25"/>
    <property type="match status" value="1"/>
</dbReference>
<reference evidence="4 5" key="1">
    <citation type="journal article" date="2015" name="Nature">
        <title>rRNA introns, odd ribosomes, and small enigmatic genomes across a large radiation of phyla.</title>
        <authorList>
            <person name="Brown C.T."/>
            <person name="Hug L.A."/>
            <person name="Thomas B.C."/>
            <person name="Sharon I."/>
            <person name="Castelle C.J."/>
            <person name="Singh A."/>
            <person name="Wilkins M.J."/>
            <person name="Williams K.H."/>
            <person name="Banfield J.F."/>
        </authorList>
    </citation>
    <scope>NUCLEOTIDE SEQUENCE [LARGE SCALE GENOMIC DNA]</scope>
</reference>
<dbReference type="InterPro" id="IPR041698">
    <property type="entry name" value="Methyltransf_25"/>
</dbReference>
<evidence type="ECO:0000313" key="4">
    <source>
        <dbReference type="EMBL" id="KKQ18452.1"/>
    </source>
</evidence>
<keyword evidence="2" id="KW-0808">Transferase</keyword>
<comment type="caution">
    <text evidence="4">The sequence shown here is derived from an EMBL/GenBank/DDBJ whole genome shotgun (WGS) entry which is preliminary data.</text>
</comment>
<evidence type="ECO:0000256" key="2">
    <source>
        <dbReference type="ARBA" id="ARBA00022679"/>
    </source>
</evidence>
<keyword evidence="1" id="KW-0489">Methyltransferase</keyword>
<dbReference type="InterPro" id="IPR029063">
    <property type="entry name" value="SAM-dependent_MTases_sf"/>
</dbReference>
<name>A0A0G0FKV3_9BACT</name>
<dbReference type="Proteomes" id="UP000034508">
    <property type="component" value="Unassembled WGS sequence"/>
</dbReference>
<dbReference type="AlphaFoldDB" id="A0A0G0FKV3"/>
<dbReference type="CDD" id="cd02440">
    <property type="entry name" value="AdoMet_MTases"/>
    <property type="match status" value="1"/>
</dbReference>
<sequence>MMKLLSKIWLKSSFLFYPVQRIFNGNFWVIFSKHFGDFSGKTVLDLACGTGDLRRYIKPKTYIGVDINLPYIQKAQKIYHQNNTTFLNKDITKFTPSIKFDVIFLVGSAHHLSDEQLMKTLKLVKRCRPSQFILCDGYPRGFLKGLLWWLDDVLGGGKYFRGEKELLRFVKKEFKEASCGVLYANWSLYKYPYVYIES</sequence>
<gene>
    <name evidence="4" type="ORF">US31_C0004G0014</name>
</gene>